<evidence type="ECO:0000256" key="4">
    <source>
        <dbReference type="SAM" id="MobiDB-lite"/>
    </source>
</evidence>
<keyword evidence="3" id="KW-0206">Cytoskeleton</keyword>
<dbReference type="GO" id="GO:0051694">
    <property type="term" value="P:pointed-end actin filament capping"/>
    <property type="evidence" value="ECO:0007669"/>
    <property type="project" value="InterPro"/>
</dbReference>
<accession>A0AA39LVW0</accession>
<dbReference type="Gene3D" id="3.80.10.10">
    <property type="entry name" value="Ribonuclease Inhibitor"/>
    <property type="match status" value="1"/>
</dbReference>
<feature type="compositionally biased region" description="Low complexity" evidence="4">
    <location>
        <begin position="290"/>
        <end position="346"/>
    </location>
</feature>
<dbReference type="PANTHER" id="PTHR10901:SF16">
    <property type="entry name" value="TROPOMODULIN"/>
    <property type="match status" value="1"/>
</dbReference>
<evidence type="ECO:0000256" key="3">
    <source>
        <dbReference type="ARBA" id="ARBA00023212"/>
    </source>
</evidence>
<dbReference type="SUPFAM" id="SSF52047">
    <property type="entry name" value="RNI-like"/>
    <property type="match status" value="1"/>
</dbReference>
<comment type="subcellular location">
    <subcellularLocation>
        <location evidence="1">Cytoplasm</location>
        <location evidence="1">Cytoskeleton</location>
    </subcellularLocation>
</comment>
<gene>
    <name evidence="5" type="ORF">QR680_005551</name>
</gene>
<dbReference type="InterPro" id="IPR032675">
    <property type="entry name" value="LRR_dom_sf"/>
</dbReference>
<dbReference type="GO" id="GO:0005856">
    <property type="term" value="C:cytoskeleton"/>
    <property type="evidence" value="ECO:0007669"/>
    <property type="project" value="UniProtKB-SubCell"/>
</dbReference>
<dbReference type="GO" id="GO:0005523">
    <property type="term" value="F:tropomyosin binding"/>
    <property type="evidence" value="ECO:0007669"/>
    <property type="project" value="InterPro"/>
</dbReference>
<sequence length="365" mass="40345">MSDEEEVMTDADFERALDTLRLQEQDDSEVGELLKLMNESQIISWEEAEQILGETGTGPVKSSLPEQTRPTEPDNDTDVDDSIRRLQENDPNLKAINLNNMKRTPIPQIQRLIAAIRDNTHLEKLSLANMGLYDGNVEPLIEVVENNETLRSINVETNYLSAQFFSRLFQAALKNQTLEEVKAVNQGVSFATNLEKEIIDAIHENKGLTKVSINIRLPEGRHKIENATLRNGEIKRILRRQQAEKERLEAQEKALKAAKAAEEEAKRVAKEKQEAEEWKAQEEKLKRSKAAAAARQAEQAAKKASTTPAKTPATGTKTAGAKAAGAAAKPKTAAGAAKPKTATGAAAKKEKKEEEPLAVYPRKKV</sequence>
<dbReference type="GO" id="GO:0030239">
    <property type="term" value="P:myofibril assembly"/>
    <property type="evidence" value="ECO:0007669"/>
    <property type="project" value="TreeGrafter"/>
</dbReference>
<dbReference type="GO" id="GO:0007015">
    <property type="term" value="P:actin filament organization"/>
    <property type="evidence" value="ECO:0007669"/>
    <property type="project" value="TreeGrafter"/>
</dbReference>
<evidence type="ECO:0000256" key="1">
    <source>
        <dbReference type="ARBA" id="ARBA00004245"/>
    </source>
</evidence>
<feature type="region of interest" description="Disordered" evidence="4">
    <location>
        <begin position="279"/>
        <end position="365"/>
    </location>
</feature>
<dbReference type="Proteomes" id="UP001175271">
    <property type="component" value="Unassembled WGS sequence"/>
</dbReference>
<keyword evidence="2" id="KW-0963">Cytoplasm</keyword>
<protein>
    <recommendedName>
        <fullName evidence="7">Tropomodulin</fullName>
    </recommendedName>
</protein>
<dbReference type="EMBL" id="JAUCMV010000003">
    <property type="protein sequence ID" value="KAK0411229.1"/>
    <property type="molecule type" value="Genomic_DNA"/>
</dbReference>
<feature type="region of interest" description="Disordered" evidence="4">
    <location>
        <begin position="55"/>
        <end position="80"/>
    </location>
</feature>
<dbReference type="PANTHER" id="PTHR10901">
    <property type="entry name" value="TROPOMODULIN"/>
    <property type="match status" value="1"/>
</dbReference>
<evidence type="ECO:0000313" key="6">
    <source>
        <dbReference type="Proteomes" id="UP001175271"/>
    </source>
</evidence>
<dbReference type="AlphaFoldDB" id="A0AA39LVW0"/>
<evidence type="ECO:0000256" key="2">
    <source>
        <dbReference type="ARBA" id="ARBA00022490"/>
    </source>
</evidence>
<keyword evidence="6" id="KW-1185">Reference proteome</keyword>
<evidence type="ECO:0008006" key="7">
    <source>
        <dbReference type="Google" id="ProtNLM"/>
    </source>
</evidence>
<evidence type="ECO:0000313" key="5">
    <source>
        <dbReference type="EMBL" id="KAK0411229.1"/>
    </source>
</evidence>
<dbReference type="InterPro" id="IPR004934">
    <property type="entry name" value="TMOD"/>
</dbReference>
<comment type="caution">
    <text evidence="5">The sequence shown here is derived from an EMBL/GenBank/DDBJ whole genome shotgun (WGS) entry which is preliminary data.</text>
</comment>
<dbReference type="GO" id="GO:0030016">
    <property type="term" value="C:myofibril"/>
    <property type="evidence" value="ECO:0007669"/>
    <property type="project" value="TreeGrafter"/>
</dbReference>
<name>A0AA39LVW0_9BILA</name>
<organism evidence="5 6">
    <name type="scientific">Steinernema hermaphroditum</name>
    <dbReference type="NCBI Taxonomy" id="289476"/>
    <lineage>
        <taxon>Eukaryota</taxon>
        <taxon>Metazoa</taxon>
        <taxon>Ecdysozoa</taxon>
        <taxon>Nematoda</taxon>
        <taxon>Chromadorea</taxon>
        <taxon>Rhabditida</taxon>
        <taxon>Tylenchina</taxon>
        <taxon>Panagrolaimomorpha</taxon>
        <taxon>Strongyloidoidea</taxon>
        <taxon>Steinernematidae</taxon>
        <taxon>Steinernema</taxon>
    </lineage>
</organism>
<reference evidence="5" key="1">
    <citation type="submission" date="2023-06" db="EMBL/GenBank/DDBJ databases">
        <title>Genomic analysis of the entomopathogenic nematode Steinernema hermaphroditum.</title>
        <authorList>
            <person name="Schwarz E.M."/>
            <person name="Heppert J.K."/>
            <person name="Baniya A."/>
            <person name="Schwartz H.T."/>
            <person name="Tan C.-H."/>
            <person name="Antoshechkin I."/>
            <person name="Sternberg P.W."/>
            <person name="Goodrich-Blair H."/>
            <person name="Dillman A.R."/>
        </authorList>
    </citation>
    <scope>NUCLEOTIDE SEQUENCE</scope>
    <source>
        <strain evidence="5">PS9179</strain>
        <tissue evidence="5">Whole animal</tissue>
    </source>
</reference>
<proteinExistence type="predicted"/>